<dbReference type="GO" id="GO:0000976">
    <property type="term" value="F:transcription cis-regulatory region binding"/>
    <property type="evidence" value="ECO:0007669"/>
    <property type="project" value="TreeGrafter"/>
</dbReference>
<dbReference type="GO" id="GO:0032993">
    <property type="term" value="C:protein-DNA complex"/>
    <property type="evidence" value="ECO:0007669"/>
    <property type="project" value="TreeGrafter"/>
</dbReference>
<evidence type="ECO:0000313" key="9">
    <source>
        <dbReference type="Proteomes" id="UP000048926"/>
    </source>
</evidence>
<feature type="DNA-binding region" description="OmpR/PhoB-type" evidence="5">
    <location>
        <begin position="124"/>
        <end position="223"/>
    </location>
</feature>
<dbReference type="Gene3D" id="3.40.50.2300">
    <property type="match status" value="1"/>
</dbReference>
<keyword evidence="3" id="KW-0804">Transcription</keyword>
<evidence type="ECO:0000256" key="3">
    <source>
        <dbReference type="ARBA" id="ARBA00023163"/>
    </source>
</evidence>
<evidence type="ECO:0000259" key="7">
    <source>
        <dbReference type="PROSITE" id="PS51755"/>
    </source>
</evidence>
<dbReference type="InterPro" id="IPR001867">
    <property type="entry name" value="OmpR/PhoB-type_DNA-bd"/>
</dbReference>
<organism evidence="8 9">
    <name type="scientific">Roseibium aggregatum</name>
    <dbReference type="NCBI Taxonomy" id="187304"/>
    <lineage>
        <taxon>Bacteria</taxon>
        <taxon>Pseudomonadati</taxon>
        <taxon>Pseudomonadota</taxon>
        <taxon>Alphaproteobacteria</taxon>
        <taxon>Hyphomicrobiales</taxon>
        <taxon>Stappiaceae</taxon>
        <taxon>Roseibium</taxon>
    </lineage>
</organism>
<dbReference type="GO" id="GO:0000156">
    <property type="term" value="F:phosphorelay response regulator activity"/>
    <property type="evidence" value="ECO:0007669"/>
    <property type="project" value="TreeGrafter"/>
</dbReference>
<dbReference type="SMART" id="SM00862">
    <property type="entry name" value="Trans_reg_C"/>
    <property type="match status" value="1"/>
</dbReference>
<evidence type="ECO:0000313" key="8">
    <source>
        <dbReference type="EMBL" id="CTQ42399.1"/>
    </source>
</evidence>
<dbReference type="Gene3D" id="1.10.10.10">
    <property type="entry name" value="Winged helix-like DNA-binding domain superfamily/Winged helix DNA-binding domain"/>
    <property type="match status" value="1"/>
</dbReference>
<comment type="caution">
    <text evidence="4">Lacks conserved residue(s) required for the propagation of feature annotation.</text>
</comment>
<evidence type="ECO:0000259" key="6">
    <source>
        <dbReference type="PROSITE" id="PS50110"/>
    </source>
</evidence>
<dbReference type="SUPFAM" id="SSF52172">
    <property type="entry name" value="CheY-like"/>
    <property type="match status" value="1"/>
</dbReference>
<keyword evidence="8" id="KW-0969">Cilium</keyword>
<feature type="domain" description="OmpR/PhoB-type" evidence="7">
    <location>
        <begin position="124"/>
        <end position="223"/>
    </location>
</feature>
<dbReference type="GO" id="GO:0006355">
    <property type="term" value="P:regulation of DNA-templated transcription"/>
    <property type="evidence" value="ECO:0007669"/>
    <property type="project" value="InterPro"/>
</dbReference>
<dbReference type="Pfam" id="PF00486">
    <property type="entry name" value="Trans_reg_C"/>
    <property type="match status" value="1"/>
</dbReference>
<dbReference type="InterPro" id="IPR001789">
    <property type="entry name" value="Sig_transdc_resp-reg_receiver"/>
</dbReference>
<keyword evidence="1" id="KW-0805">Transcription regulation</keyword>
<evidence type="ECO:0000256" key="4">
    <source>
        <dbReference type="PROSITE-ProRule" id="PRU00169"/>
    </source>
</evidence>
<dbReference type="GO" id="GO:0005829">
    <property type="term" value="C:cytosol"/>
    <property type="evidence" value="ECO:0007669"/>
    <property type="project" value="TreeGrafter"/>
</dbReference>
<keyword evidence="2 5" id="KW-0238">DNA-binding</keyword>
<feature type="domain" description="Response regulatory" evidence="6">
    <location>
        <begin position="1"/>
        <end position="117"/>
    </location>
</feature>
<keyword evidence="8" id="KW-0966">Cell projection</keyword>
<dbReference type="SUPFAM" id="SSF46894">
    <property type="entry name" value="C-terminal effector domain of the bipartite response regulators"/>
    <property type="match status" value="1"/>
</dbReference>
<dbReference type="EMBL" id="CXST01000001">
    <property type="protein sequence ID" value="CTQ42399.1"/>
    <property type="molecule type" value="Genomic_DNA"/>
</dbReference>
<evidence type="ECO:0000256" key="5">
    <source>
        <dbReference type="PROSITE-ProRule" id="PRU01091"/>
    </source>
</evidence>
<dbReference type="InterPro" id="IPR036388">
    <property type="entry name" value="WH-like_DNA-bd_sf"/>
</dbReference>
<reference evidence="9" key="1">
    <citation type="submission" date="2015-07" db="EMBL/GenBank/DDBJ databases">
        <authorList>
            <person name="Rodrigo-Torres Lidia"/>
            <person name="Arahal R.David."/>
        </authorList>
    </citation>
    <scope>NUCLEOTIDE SEQUENCE [LARGE SCALE GENOMIC DNA]</scope>
    <source>
        <strain evidence="9">CECT 4801</strain>
    </source>
</reference>
<sequence length="268" mass="29771">MFIIVDSREIVTAGYASAFDREGYASLELHPSELLDWLEITCAQDLGSVDAILLGECEERCGYVASIRSRCPEAQIVALEDTANLESTLDLFSAGMDDVLKKPVHVREIIARVGAFRRRITSRNNSAGTGAIEVFFDGRDPVVGGDVMELPRRERRILEYLVKNKGRRVTKTQIFNAVYGVMNDGVDECVVESHISKLRKKLRKKLGYDAIESTRYIGYMLKDATATKQKVADTRRQVQASPATAHAVEVPVDSRTTTNKPFLSVVNA</sequence>
<dbReference type="PANTHER" id="PTHR48111:SF67">
    <property type="entry name" value="TRANSCRIPTIONAL REGULATORY PROTEIN TCTD"/>
    <property type="match status" value="1"/>
</dbReference>
<dbReference type="PANTHER" id="PTHR48111">
    <property type="entry name" value="REGULATOR OF RPOS"/>
    <property type="match status" value="1"/>
</dbReference>
<dbReference type="AlphaFoldDB" id="A0A0M6Y0N5"/>
<name>A0A0M6Y0N5_9HYPH</name>
<protein>
    <submittedName>
        <fullName evidence="8">Flagellar transcriptional regulator FtcR</fullName>
    </submittedName>
</protein>
<dbReference type="InterPro" id="IPR011006">
    <property type="entry name" value="CheY-like_superfamily"/>
</dbReference>
<dbReference type="CDD" id="cd00383">
    <property type="entry name" value="trans_reg_C"/>
    <property type="match status" value="1"/>
</dbReference>
<keyword evidence="9" id="KW-1185">Reference proteome</keyword>
<keyword evidence="8" id="KW-0282">Flagellum</keyword>
<dbReference type="STRING" id="187304.B0E33_26010"/>
<dbReference type="InterPro" id="IPR016032">
    <property type="entry name" value="Sig_transdc_resp-reg_C-effctor"/>
</dbReference>
<dbReference type="PROSITE" id="PS51755">
    <property type="entry name" value="OMPR_PHOB"/>
    <property type="match status" value="1"/>
</dbReference>
<dbReference type="PROSITE" id="PS50110">
    <property type="entry name" value="RESPONSE_REGULATORY"/>
    <property type="match status" value="1"/>
</dbReference>
<dbReference type="OrthoDB" id="9807846at2"/>
<dbReference type="Proteomes" id="UP000048926">
    <property type="component" value="Unassembled WGS sequence"/>
</dbReference>
<dbReference type="InterPro" id="IPR039420">
    <property type="entry name" value="WalR-like"/>
</dbReference>
<evidence type="ECO:0000256" key="1">
    <source>
        <dbReference type="ARBA" id="ARBA00023015"/>
    </source>
</evidence>
<evidence type="ECO:0000256" key="2">
    <source>
        <dbReference type="ARBA" id="ARBA00023125"/>
    </source>
</evidence>
<accession>A0A0M6Y0N5</accession>
<proteinExistence type="predicted"/>
<gene>
    <name evidence="8" type="primary">ftcR</name>
    <name evidence="8" type="ORF">LAL4801_00827</name>
</gene>